<feature type="domain" description="AMP-dependent synthetase/ligase" evidence="1">
    <location>
        <begin position="124"/>
        <end position="284"/>
    </location>
</feature>
<comment type="caution">
    <text evidence="2">The sequence shown here is derived from an EMBL/GenBank/DDBJ whole genome shotgun (WGS) entry which is preliminary data.</text>
</comment>
<gene>
    <name evidence="2" type="ORF">BIY29_12075</name>
</gene>
<name>A0A421DMI7_9GAMM</name>
<dbReference type="EMBL" id="MJLZ01000026">
    <property type="protein sequence ID" value="RLM22487.1"/>
    <property type="molecule type" value="Genomic_DNA"/>
</dbReference>
<accession>A0A421DMI7</accession>
<dbReference type="Gene3D" id="3.30.300.30">
    <property type="match status" value="1"/>
</dbReference>
<proteinExistence type="predicted"/>
<dbReference type="PROSITE" id="PS00455">
    <property type="entry name" value="AMP_BINDING"/>
    <property type="match status" value="1"/>
</dbReference>
<evidence type="ECO:0000313" key="3">
    <source>
        <dbReference type="Proteomes" id="UP000285648"/>
    </source>
</evidence>
<organism evidence="2 3">
    <name type="scientific">Brenneria alni</name>
    <dbReference type="NCBI Taxonomy" id="71656"/>
    <lineage>
        <taxon>Bacteria</taxon>
        <taxon>Pseudomonadati</taxon>
        <taxon>Pseudomonadota</taxon>
        <taxon>Gammaproteobacteria</taxon>
        <taxon>Enterobacterales</taxon>
        <taxon>Pectobacteriaceae</taxon>
        <taxon>Brenneria</taxon>
    </lineage>
</organism>
<reference evidence="2 3" key="1">
    <citation type="submission" date="2016-09" db="EMBL/GenBank/DDBJ databases">
        <authorList>
            <person name="Doonan J."/>
            <person name="Pachebat J.A."/>
            <person name="Golyshin P.N."/>
            <person name="Denman S."/>
            <person name="Mcdonald J.E."/>
        </authorList>
    </citation>
    <scope>NUCLEOTIDE SEQUENCE [LARGE SCALE GENOMIC DNA]</scope>
    <source>
        <strain evidence="2 3">NCPPB 3934</strain>
    </source>
</reference>
<dbReference type="SUPFAM" id="SSF56801">
    <property type="entry name" value="Acetyl-CoA synthetase-like"/>
    <property type="match status" value="1"/>
</dbReference>
<dbReference type="InterPro" id="IPR000873">
    <property type="entry name" value="AMP-dep_synth/lig_dom"/>
</dbReference>
<sequence>MSRVTPLAIGDWLNGEDDPWRIVASNDVHTFTLGMLKRQVAVLCQQLLDHKALRWALCFEDSYRFTIGLLAALHAGKIPVIPGHCRQSLLQEQADEFDGLLTDTSLNLNCPSFKVTESEQRVDTALPEIADDACIVLFTSGSTGKPRQVVKPVRCLDEESRWLAQYWGARLRGCCVIASVTHQHLYGLTFRIWLPMALGLCFDSRQLLYTEQLTSQDPQRRYAFISSPAFLRRIDHSLKAPFCPLIVSAGGALPWASAEAAKCWFTTPVDEIYGSTETGVLAWRARGAENTPWRLFAGVSLLADEQGHWWARSALIPHPAGQKLDDKLEFDDAGNFQLSGRHDRVVKIEDKRISLSEIERRLLDLPEIVDVVALPITRTERSGIGVVLVLTSPNLAADLPRLKRQWRNELHKWLEPLAMPRFWRIVDIIPHNSQSKRAWPQIQALFHAAR</sequence>
<dbReference type="Gene3D" id="3.40.50.12780">
    <property type="entry name" value="N-terminal domain of ligase-like"/>
    <property type="match status" value="1"/>
</dbReference>
<dbReference type="Proteomes" id="UP000285648">
    <property type="component" value="Unassembled WGS sequence"/>
</dbReference>
<protein>
    <submittedName>
        <fullName evidence="2">AMP-binding protein</fullName>
    </submittedName>
</protein>
<dbReference type="AlphaFoldDB" id="A0A421DMI7"/>
<dbReference type="PANTHER" id="PTHR45398">
    <property type="match status" value="1"/>
</dbReference>
<dbReference type="InterPro" id="IPR020845">
    <property type="entry name" value="AMP-binding_CS"/>
</dbReference>
<keyword evidence="3" id="KW-1185">Reference proteome</keyword>
<evidence type="ECO:0000259" key="1">
    <source>
        <dbReference type="Pfam" id="PF00501"/>
    </source>
</evidence>
<dbReference type="PANTHER" id="PTHR45398:SF1">
    <property type="entry name" value="ENZYME, PUTATIVE (JCVI)-RELATED"/>
    <property type="match status" value="1"/>
</dbReference>
<dbReference type="InterPro" id="IPR045851">
    <property type="entry name" value="AMP-bd_C_sf"/>
</dbReference>
<evidence type="ECO:0000313" key="2">
    <source>
        <dbReference type="EMBL" id="RLM22487.1"/>
    </source>
</evidence>
<dbReference type="Pfam" id="PF00501">
    <property type="entry name" value="AMP-binding"/>
    <property type="match status" value="1"/>
</dbReference>
<dbReference type="InterPro" id="IPR042099">
    <property type="entry name" value="ANL_N_sf"/>
</dbReference>